<feature type="compositionally biased region" description="Polar residues" evidence="1">
    <location>
        <begin position="1"/>
        <end position="12"/>
    </location>
</feature>
<name>A0A7W7CE04_9PSEU</name>
<sequence>MPHHQPTQTRQPDLTPVPTGGLHDQLRHQEVRITEDVLALIDYLSRIVSGAGAGNWFYVHEKLPELIRSAYSLTEALSTADGEDFEEPNVRPAMVMAAITSRAHYYLLGCAISPPETTR</sequence>
<feature type="region of interest" description="Disordered" evidence="1">
    <location>
        <begin position="1"/>
        <end position="22"/>
    </location>
</feature>
<accession>A0A7W7CE04</accession>
<dbReference type="Proteomes" id="UP000533598">
    <property type="component" value="Unassembled WGS sequence"/>
</dbReference>
<organism evidence="2 3">
    <name type="scientific">Crossiella cryophila</name>
    <dbReference type="NCBI Taxonomy" id="43355"/>
    <lineage>
        <taxon>Bacteria</taxon>
        <taxon>Bacillati</taxon>
        <taxon>Actinomycetota</taxon>
        <taxon>Actinomycetes</taxon>
        <taxon>Pseudonocardiales</taxon>
        <taxon>Pseudonocardiaceae</taxon>
        <taxon>Crossiella</taxon>
    </lineage>
</organism>
<dbReference type="AlphaFoldDB" id="A0A7W7CE04"/>
<evidence type="ECO:0000313" key="2">
    <source>
        <dbReference type="EMBL" id="MBB4679450.1"/>
    </source>
</evidence>
<proteinExistence type="predicted"/>
<evidence type="ECO:0000313" key="3">
    <source>
        <dbReference type="Proteomes" id="UP000533598"/>
    </source>
</evidence>
<gene>
    <name evidence="2" type="ORF">HNR67_005568</name>
</gene>
<reference evidence="2 3" key="1">
    <citation type="submission" date="2020-08" db="EMBL/GenBank/DDBJ databases">
        <title>Sequencing the genomes of 1000 actinobacteria strains.</title>
        <authorList>
            <person name="Klenk H.-P."/>
        </authorList>
    </citation>
    <scope>NUCLEOTIDE SEQUENCE [LARGE SCALE GENOMIC DNA]</scope>
    <source>
        <strain evidence="2 3">DSM 44230</strain>
    </source>
</reference>
<dbReference type="EMBL" id="JACHMH010000001">
    <property type="protein sequence ID" value="MBB4679450.1"/>
    <property type="molecule type" value="Genomic_DNA"/>
</dbReference>
<protein>
    <submittedName>
        <fullName evidence="2">Uncharacterized protein</fullName>
    </submittedName>
</protein>
<comment type="caution">
    <text evidence="2">The sequence shown here is derived from an EMBL/GenBank/DDBJ whole genome shotgun (WGS) entry which is preliminary data.</text>
</comment>
<dbReference type="RefSeq" id="WP_185005201.1">
    <property type="nucleotide sequence ID" value="NZ_BAAAUI010000001.1"/>
</dbReference>
<evidence type="ECO:0000256" key="1">
    <source>
        <dbReference type="SAM" id="MobiDB-lite"/>
    </source>
</evidence>
<keyword evidence="3" id="KW-1185">Reference proteome</keyword>